<organism evidence="7 8">
    <name type="scientific">Verruconis gallopava</name>
    <dbReference type="NCBI Taxonomy" id="253628"/>
    <lineage>
        <taxon>Eukaryota</taxon>
        <taxon>Fungi</taxon>
        <taxon>Dikarya</taxon>
        <taxon>Ascomycota</taxon>
        <taxon>Pezizomycotina</taxon>
        <taxon>Dothideomycetes</taxon>
        <taxon>Pleosporomycetidae</taxon>
        <taxon>Venturiales</taxon>
        <taxon>Sympoventuriaceae</taxon>
        <taxon>Verruconis</taxon>
    </lineage>
</organism>
<protein>
    <recommendedName>
        <fullName evidence="9">Major facilitator superfamily (MFS) profile domain-containing protein</fullName>
    </recommendedName>
</protein>
<dbReference type="HOGENOM" id="CLU_025399_0_0_1"/>
<accession>A0A0D2AU38</accession>
<feature type="transmembrane region" description="Helical" evidence="6">
    <location>
        <begin position="331"/>
        <end position="354"/>
    </location>
</feature>
<evidence type="ECO:0000256" key="3">
    <source>
        <dbReference type="ARBA" id="ARBA00022989"/>
    </source>
</evidence>
<feature type="transmembrane region" description="Helical" evidence="6">
    <location>
        <begin position="103"/>
        <end position="125"/>
    </location>
</feature>
<dbReference type="Pfam" id="PF07690">
    <property type="entry name" value="MFS_1"/>
    <property type="match status" value="1"/>
</dbReference>
<name>A0A0D2AU38_9PEZI</name>
<dbReference type="Proteomes" id="UP000053259">
    <property type="component" value="Unassembled WGS sequence"/>
</dbReference>
<feature type="transmembrane region" description="Helical" evidence="6">
    <location>
        <begin position="168"/>
        <end position="186"/>
    </location>
</feature>
<evidence type="ECO:0000256" key="2">
    <source>
        <dbReference type="ARBA" id="ARBA00022692"/>
    </source>
</evidence>
<evidence type="ECO:0000313" key="7">
    <source>
        <dbReference type="EMBL" id="KIW02644.1"/>
    </source>
</evidence>
<feature type="region of interest" description="Disordered" evidence="5">
    <location>
        <begin position="366"/>
        <end position="389"/>
    </location>
</feature>
<feature type="transmembrane region" description="Helical" evidence="6">
    <location>
        <begin position="198"/>
        <end position="216"/>
    </location>
</feature>
<keyword evidence="4 6" id="KW-0472">Membrane</keyword>
<evidence type="ECO:0000256" key="4">
    <source>
        <dbReference type="ARBA" id="ARBA00023136"/>
    </source>
</evidence>
<reference evidence="7 8" key="1">
    <citation type="submission" date="2015-01" db="EMBL/GenBank/DDBJ databases">
        <title>The Genome Sequence of Ochroconis gallopava CBS43764.</title>
        <authorList>
            <consortium name="The Broad Institute Genomics Platform"/>
            <person name="Cuomo C."/>
            <person name="de Hoog S."/>
            <person name="Gorbushina A."/>
            <person name="Stielow B."/>
            <person name="Teixiera M."/>
            <person name="Abouelleil A."/>
            <person name="Chapman S.B."/>
            <person name="Priest M."/>
            <person name="Young S.K."/>
            <person name="Wortman J."/>
            <person name="Nusbaum C."/>
            <person name="Birren B."/>
        </authorList>
    </citation>
    <scope>NUCLEOTIDE SEQUENCE [LARGE SCALE GENOMIC DNA]</scope>
    <source>
        <strain evidence="7 8">CBS 43764</strain>
    </source>
</reference>
<dbReference type="RefSeq" id="XP_016212513.1">
    <property type="nucleotide sequence ID" value="XM_016359677.1"/>
</dbReference>
<gene>
    <name evidence="7" type="ORF">PV09_06083</name>
</gene>
<evidence type="ECO:0008006" key="9">
    <source>
        <dbReference type="Google" id="ProtNLM"/>
    </source>
</evidence>
<dbReference type="PANTHER" id="PTHR23507:SF13">
    <property type="entry name" value="MFS GENERAL SUBSTRATE TRANSPORTER"/>
    <property type="match status" value="1"/>
</dbReference>
<dbReference type="AlphaFoldDB" id="A0A0D2AU38"/>
<evidence type="ECO:0000256" key="6">
    <source>
        <dbReference type="SAM" id="Phobius"/>
    </source>
</evidence>
<proteinExistence type="predicted"/>
<evidence type="ECO:0000256" key="1">
    <source>
        <dbReference type="ARBA" id="ARBA00004141"/>
    </source>
</evidence>
<feature type="transmembrane region" description="Helical" evidence="6">
    <location>
        <begin position="145"/>
        <end position="162"/>
    </location>
</feature>
<dbReference type="GO" id="GO:0016020">
    <property type="term" value="C:membrane"/>
    <property type="evidence" value="ECO:0007669"/>
    <property type="project" value="UniProtKB-SubCell"/>
</dbReference>
<feature type="transmembrane region" description="Helical" evidence="6">
    <location>
        <begin position="292"/>
        <end position="311"/>
    </location>
</feature>
<feature type="transmembrane region" description="Helical" evidence="6">
    <location>
        <begin position="477"/>
        <end position="504"/>
    </location>
</feature>
<dbReference type="PANTHER" id="PTHR23507">
    <property type="entry name" value="ZGC:174356"/>
    <property type="match status" value="1"/>
</dbReference>
<dbReference type="InParanoid" id="A0A0D2AU38"/>
<dbReference type="GO" id="GO:0022857">
    <property type="term" value="F:transmembrane transporter activity"/>
    <property type="evidence" value="ECO:0007669"/>
    <property type="project" value="InterPro"/>
</dbReference>
<dbReference type="OrthoDB" id="5204190at2759"/>
<evidence type="ECO:0000256" key="5">
    <source>
        <dbReference type="SAM" id="MobiDB-lite"/>
    </source>
</evidence>
<feature type="transmembrane region" description="Helical" evidence="6">
    <location>
        <begin position="444"/>
        <end position="465"/>
    </location>
</feature>
<dbReference type="Gene3D" id="1.20.1250.20">
    <property type="entry name" value="MFS general substrate transporter like domains"/>
    <property type="match status" value="2"/>
</dbReference>
<feature type="transmembrane region" description="Helical" evidence="6">
    <location>
        <begin position="40"/>
        <end position="66"/>
    </location>
</feature>
<feature type="transmembrane region" description="Helical" evidence="6">
    <location>
        <begin position="510"/>
        <end position="532"/>
    </location>
</feature>
<dbReference type="GeneID" id="27314056"/>
<sequence>MAVEDREGARNNALDERTPLLRNESKQADLDDRGEWSKSVVYRILLCALMVSLSFGVTQVPLIYVFRVMTCQAYYDTHTPPSLATSKDRCSMPAIEASTAKSVALLGASTTLFGLINLFITGWLIKRIGVKSTLLIQVFWPAVRLLIQNIGVMSGGSIGIIIVQCSQIITIIGGPNGYLLALNSFITEVVKPEQRTPSLGRLQGAMFFGTSIGYLIGGEISERFGIIWPFRVTLCLFCLSTLYVAIGLPWIRGQEEVEARAKIKGIRRFFGPLKVFAPQRLVLLDGRTKRDFGPILLAFGVYLGILATGYIPTLLQMYSTDIYGFGTRENGFLISLNSMLRGVFLTFLFPRIIAFGRRKVSQNKDLKTAENGNRSDLAMPFDPEEPSEVEITDTMDNEQEPLQPPNPPSKQETYEFDLIYARYSLLLDGILTGAATFIQKGWQIYLVAIILPFASGTGAASKGTILQMSPPSERTDALGAITLVENIARLTTTSIFGLVFAAFASIEKTYLVFTINAAVALVGFLVLCFAQFPPDGSQRQDRLDSENE</sequence>
<dbReference type="SUPFAM" id="SSF103473">
    <property type="entry name" value="MFS general substrate transporter"/>
    <property type="match status" value="2"/>
</dbReference>
<dbReference type="VEuPathDB" id="FungiDB:PV09_06083"/>
<keyword evidence="2 6" id="KW-0812">Transmembrane</keyword>
<comment type="subcellular location">
    <subcellularLocation>
        <location evidence="1">Membrane</location>
        <topology evidence="1">Multi-pass membrane protein</topology>
    </subcellularLocation>
</comment>
<keyword evidence="8" id="KW-1185">Reference proteome</keyword>
<dbReference type="InterPro" id="IPR011701">
    <property type="entry name" value="MFS"/>
</dbReference>
<keyword evidence="3 6" id="KW-1133">Transmembrane helix</keyword>
<dbReference type="EMBL" id="KN847548">
    <property type="protein sequence ID" value="KIW02644.1"/>
    <property type="molecule type" value="Genomic_DNA"/>
</dbReference>
<dbReference type="InterPro" id="IPR036259">
    <property type="entry name" value="MFS_trans_sf"/>
</dbReference>
<feature type="region of interest" description="Disordered" evidence="5">
    <location>
        <begin position="1"/>
        <end position="20"/>
    </location>
</feature>
<feature type="transmembrane region" description="Helical" evidence="6">
    <location>
        <begin position="228"/>
        <end position="251"/>
    </location>
</feature>
<evidence type="ECO:0000313" key="8">
    <source>
        <dbReference type="Proteomes" id="UP000053259"/>
    </source>
</evidence>